<dbReference type="OrthoDB" id="678521at2"/>
<keyword evidence="2" id="KW-1185">Reference proteome</keyword>
<reference evidence="1 2" key="1">
    <citation type="submission" date="2018-03" db="EMBL/GenBank/DDBJ databases">
        <title>Genomic Encyclopedia of Type Strains, Phase III (KMG-III): the genomes of soil and plant-associated and newly described type strains.</title>
        <authorList>
            <person name="Whitman W."/>
        </authorList>
    </citation>
    <scope>NUCLEOTIDE SEQUENCE [LARGE SCALE GENOMIC DNA]</scope>
    <source>
        <strain evidence="1 2">CGMCC 1.12700</strain>
    </source>
</reference>
<comment type="caution">
    <text evidence="1">The sequence shown here is derived from an EMBL/GenBank/DDBJ whole genome shotgun (WGS) entry which is preliminary data.</text>
</comment>
<proteinExistence type="predicted"/>
<name>A0A2P8D1E6_9BACT</name>
<dbReference type="EMBL" id="PYGD01000006">
    <property type="protein sequence ID" value="PSK91037.1"/>
    <property type="molecule type" value="Genomic_DNA"/>
</dbReference>
<organism evidence="1 2">
    <name type="scientific">Taibaiella chishuiensis</name>
    <dbReference type="NCBI Taxonomy" id="1434707"/>
    <lineage>
        <taxon>Bacteria</taxon>
        <taxon>Pseudomonadati</taxon>
        <taxon>Bacteroidota</taxon>
        <taxon>Chitinophagia</taxon>
        <taxon>Chitinophagales</taxon>
        <taxon>Chitinophagaceae</taxon>
        <taxon>Taibaiella</taxon>
    </lineage>
</organism>
<evidence type="ECO:0000313" key="1">
    <source>
        <dbReference type="EMBL" id="PSK91037.1"/>
    </source>
</evidence>
<accession>A0A2P8D1E6</accession>
<gene>
    <name evidence="1" type="ORF">B0I18_10647</name>
</gene>
<dbReference type="Proteomes" id="UP000240572">
    <property type="component" value="Unassembled WGS sequence"/>
</dbReference>
<dbReference type="AlphaFoldDB" id="A0A2P8D1E6"/>
<dbReference type="RefSeq" id="WP_106523648.1">
    <property type="nucleotide sequence ID" value="NZ_PYGD01000006.1"/>
</dbReference>
<sequence length="119" mass="13914">MSLQIIMSEDGERAEGVLIPVKDWKTLEPFVDKESELYSLMERLTKKPPFEMTDKELIDHLMPAAEQAKQKSREIGLPEIYKNEDCYGFDQFIREYPNGRKELVSLDITNRTFTILKTL</sequence>
<evidence type="ECO:0000313" key="2">
    <source>
        <dbReference type="Proteomes" id="UP000240572"/>
    </source>
</evidence>
<protein>
    <submittedName>
        <fullName evidence="1">Uncharacterized protein</fullName>
    </submittedName>
</protein>